<proteinExistence type="predicted"/>
<dbReference type="AlphaFoldDB" id="A0A940WT87"/>
<dbReference type="Pfam" id="PF00583">
    <property type="entry name" value="Acetyltransf_1"/>
    <property type="match status" value="1"/>
</dbReference>
<dbReference type="Proteomes" id="UP000678228">
    <property type="component" value="Unassembled WGS sequence"/>
</dbReference>
<keyword evidence="3" id="KW-1185">Reference proteome</keyword>
<evidence type="ECO:0000313" key="2">
    <source>
        <dbReference type="EMBL" id="MBP3950222.1"/>
    </source>
</evidence>
<sequence>MDFTIRNATEQDAENIIIHMKKVLTENPDYLGTTLDEFTPTVEEEREWIRKHSEQGLMLVAESNHVIIGMLQFRLSQSKRFCHKGSLGITVQEAYTNHGVGSALLKTLIVWAKKEERIEKITLEVFSNNERAIGLYSKLGFVEEGRMKKNAKLGPDHYVDDIIMSLFL</sequence>
<dbReference type="EC" id="2.3.1.-" evidence="2"/>
<dbReference type="RefSeq" id="WP_210595829.1">
    <property type="nucleotide sequence ID" value="NZ_JAGKSQ010000001.1"/>
</dbReference>
<feature type="domain" description="N-acetyltransferase" evidence="1">
    <location>
        <begin position="3"/>
        <end position="168"/>
    </location>
</feature>
<keyword evidence="2" id="KW-0012">Acyltransferase</keyword>
<dbReference type="PANTHER" id="PTHR43415:SF3">
    <property type="entry name" value="GNAT-FAMILY ACETYLTRANSFERASE"/>
    <property type="match status" value="1"/>
</dbReference>
<gene>
    <name evidence="2" type="ORF">J7W16_03685</name>
</gene>
<dbReference type="PROSITE" id="PS51186">
    <property type="entry name" value="GNAT"/>
    <property type="match status" value="1"/>
</dbReference>
<dbReference type="InterPro" id="IPR000182">
    <property type="entry name" value="GNAT_dom"/>
</dbReference>
<comment type="caution">
    <text evidence="2">The sequence shown here is derived from an EMBL/GenBank/DDBJ whole genome shotgun (WGS) entry which is preliminary data.</text>
</comment>
<dbReference type="Gene3D" id="3.40.630.30">
    <property type="match status" value="1"/>
</dbReference>
<dbReference type="EMBL" id="JAGKSQ010000001">
    <property type="protein sequence ID" value="MBP3950222.1"/>
    <property type="molecule type" value="Genomic_DNA"/>
</dbReference>
<dbReference type="CDD" id="cd04301">
    <property type="entry name" value="NAT_SF"/>
    <property type="match status" value="1"/>
</dbReference>
<protein>
    <submittedName>
        <fullName evidence="2">GNAT family N-acetyltransferase</fullName>
        <ecNumber evidence="2">2.3.1.-</ecNumber>
    </submittedName>
</protein>
<evidence type="ECO:0000313" key="3">
    <source>
        <dbReference type="Proteomes" id="UP000678228"/>
    </source>
</evidence>
<keyword evidence="2" id="KW-0808">Transferase</keyword>
<reference evidence="2" key="1">
    <citation type="submission" date="2021-03" db="EMBL/GenBank/DDBJ databases">
        <title>Bacillus suaedae sp. nov., isolated from Suaeda aralocaspica.</title>
        <authorList>
            <person name="Lei R.F.R."/>
        </authorList>
    </citation>
    <scope>NUCLEOTIDE SEQUENCE</scope>
    <source>
        <strain evidence="2">YZJH907-2</strain>
    </source>
</reference>
<dbReference type="InterPro" id="IPR016181">
    <property type="entry name" value="Acyl_CoA_acyltransferase"/>
</dbReference>
<organism evidence="2 3">
    <name type="scientific">Halalkalibacter suaedae</name>
    <dbReference type="NCBI Taxonomy" id="2822140"/>
    <lineage>
        <taxon>Bacteria</taxon>
        <taxon>Bacillati</taxon>
        <taxon>Bacillota</taxon>
        <taxon>Bacilli</taxon>
        <taxon>Bacillales</taxon>
        <taxon>Bacillaceae</taxon>
        <taxon>Halalkalibacter</taxon>
    </lineage>
</organism>
<evidence type="ECO:0000259" key="1">
    <source>
        <dbReference type="PROSITE" id="PS51186"/>
    </source>
</evidence>
<dbReference type="SUPFAM" id="SSF55729">
    <property type="entry name" value="Acyl-CoA N-acyltransferases (Nat)"/>
    <property type="match status" value="1"/>
</dbReference>
<dbReference type="GO" id="GO:0016747">
    <property type="term" value="F:acyltransferase activity, transferring groups other than amino-acyl groups"/>
    <property type="evidence" value="ECO:0007669"/>
    <property type="project" value="InterPro"/>
</dbReference>
<name>A0A940WT87_9BACI</name>
<accession>A0A940WT87</accession>
<dbReference type="PANTHER" id="PTHR43415">
    <property type="entry name" value="SPERMIDINE N(1)-ACETYLTRANSFERASE"/>
    <property type="match status" value="1"/>
</dbReference>